<dbReference type="Gene3D" id="6.20.50.160">
    <property type="match status" value="1"/>
</dbReference>
<dbReference type="AlphaFoldDB" id="A0A2G8LCE3"/>
<dbReference type="OrthoDB" id="9998011at2759"/>
<dbReference type="PANTHER" id="PTHR11412">
    <property type="entry name" value="MACROGLOBULIN / COMPLEMENT"/>
    <property type="match status" value="1"/>
</dbReference>
<evidence type="ECO:0000313" key="2">
    <source>
        <dbReference type="EMBL" id="PIK57820.1"/>
    </source>
</evidence>
<reference evidence="2 3" key="1">
    <citation type="journal article" date="2017" name="PLoS Biol.">
        <title>The sea cucumber genome provides insights into morphological evolution and visceral regeneration.</title>
        <authorList>
            <person name="Zhang X."/>
            <person name="Sun L."/>
            <person name="Yuan J."/>
            <person name="Sun Y."/>
            <person name="Gao Y."/>
            <person name="Zhang L."/>
            <person name="Li S."/>
            <person name="Dai H."/>
            <person name="Hamel J.F."/>
            <person name="Liu C."/>
            <person name="Yu Y."/>
            <person name="Liu S."/>
            <person name="Lin W."/>
            <person name="Guo K."/>
            <person name="Jin S."/>
            <person name="Xu P."/>
            <person name="Storey K.B."/>
            <person name="Huan P."/>
            <person name="Zhang T."/>
            <person name="Zhou Y."/>
            <person name="Zhang J."/>
            <person name="Lin C."/>
            <person name="Li X."/>
            <person name="Xing L."/>
            <person name="Huo D."/>
            <person name="Sun M."/>
            <person name="Wang L."/>
            <person name="Mercier A."/>
            <person name="Li F."/>
            <person name="Yang H."/>
            <person name="Xiang J."/>
        </authorList>
    </citation>
    <scope>NUCLEOTIDE SEQUENCE [LARGE SCALE GENOMIC DNA]</scope>
    <source>
        <strain evidence="2">Shaxun</strain>
        <tissue evidence="2">Muscle</tissue>
    </source>
</reference>
<dbReference type="EMBL" id="MRZV01000131">
    <property type="protein sequence ID" value="PIK57820.1"/>
    <property type="molecule type" value="Genomic_DNA"/>
</dbReference>
<dbReference type="InterPro" id="IPR011625">
    <property type="entry name" value="A2M_N_BRD"/>
</dbReference>
<feature type="domain" description="Alpha-2-macroglobulin bait region" evidence="1">
    <location>
        <begin position="1"/>
        <end position="114"/>
    </location>
</feature>
<dbReference type="Pfam" id="PF07703">
    <property type="entry name" value="A2M_BRD"/>
    <property type="match status" value="1"/>
</dbReference>
<gene>
    <name evidence="2" type="ORF">BSL78_05279</name>
</gene>
<dbReference type="STRING" id="307972.A0A2G8LCE3"/>
<protein>
    <recommendedName>
        <fullName evidence="1">Alpha-2-macroglobulin bait region domain-containing protein</fullName>
    </recommendedName>
</protein>
<dbReference type="PANTHER" id="PTHR11412:SF171">
    <property type="entry name" value="PREGNANCY ZONE PROTEIN-LIKE PROTEIN"/>
    <property type="match status" value="1"/>
</dbReference>
<evidence type="ECO:0000313" key="3">
    <source>
        <dbReference type="Proteomes" id="UP000230750"/>
    </source>
</evidence>
<evidence type="ECO:0000259" key="1">
    <source>
        <dbReference type="SMART" id="SM01359"/>
    </source>
</evidence>
<sequence>MIIQFKVHVFFIRYPDPPNLEPFPDAILGSVSIPVPVTQKMAPSATILLYFTRQDGEVVSARQEFKVKLAFENDVSLDFNSGQVYPGSDVLLNIRASPLSLCAIGSVDKSILLLADSNRITSEQVFSPMSMFAVEEHGLNENCPVTARDMSVPSFGPEFSGLLHRFPRQLPPPRRTSTRTWSKSLHFDSLEAFQKTISHEEFVGASYAAYRSATAPPKTIRTPPQF</sequence>
<name>A0A2G8LCE3_STIJA</name>
<dbReference type="Gene3D" id="2.60.40.1930">
    <property type="match status" value="1"/>
</dbReference>
<dbReference type="InterPro" id="IPR050473">
    <property type="entry name" value="A2M/Complement_sys"/>
</dbReference>
<keyword evidence="3" id="KW-1185">Reference proteome</keyword>
<proteinExistence type="predicted"/>
<comment type="caution">
    <text evidence="2">The sequence shown here is derived from an EMBL/GenBank/DDBJ whole genome shotgun (WGS) entry which is preliminary data.</text>
</comment>
<dbReference type="Proteomes" id="UP000230750">
    <property type="component" value="Unassembled WGS sequence"/>
</dbReference>
<accession>A0A2G8LCE3</accession>
<dbReference type="SMART" id="SM01359">
    <property type="entry name" value="A2M_N_2"/>
    <property type="match status" value="1"/>
</dbReference>
<organism evidence="2 3">
    <name type="scientific">Stichopus japonicus</name>
    <name type="common">Sea cucumber</name>
    <dbReference type="NCBI Taxonomy" id="307972"/>
    <lineage>
        <taxon>Eukaryota</taxon>
        <taxon>Metazoa</taxon>
        <taxon>Echinodermata</taxon>
        <taxon>Eleutherozoa</taxon>
        <taxon>Echinozoa</taxon>
        <taxon>Holothuroidea</taxon>
        <taxon>Aspidochirotacea</taxon>
        <taxon>Aspidochirotida</taxon>
        <taxon>Stichopodidae</taxon>
        <taxon>Apostichopus</taxon>
    </lineage>
</organism>